<organism evidence="1 2">
    <name type="scientific">Micromonospora deserti</name>
    <dbReference type="NCBI Taxonomy" id="2070366"/>
    <lineage>
        <taxon>Bacteria</taxon>
        <taxon>Bacillati</taxon>
        <taxon>Actinomycetota</taxon>
        <taxon>Actinomycetes</taxon>
        <taxon>Micromonosporales</taxon>
        <taxon>Micromonosporaceae</taxon>
        <taxon>Micromonospora</taxon>
    </lineage>
</organism>
<dbReference type="RefSeq" id="WP_111134551.1">
    <property type="nucleotide sequence ID" value="NZ_POUB01000076.1"/>
</dbReference>
<comment type="caution">
    <text evidence="1">The sequence shown here is derived from an EMBL/GenBank/DDBJ whole genome shotgun (WGS) entry which is preliminary data.</text>
</comment>
<evidence type="ECO:0000313" key="1">
    <source>
        <dbReference type="EMBL" id="PZF98410.1"/>
    </source>
</evidence>
<proteinExistence type="predicted"/>
<dbReference type="AlphaFoldDB" id="A0A2W2CKE3"/>
<accession>A0A2W2CKE3</accession>
<gene>
    <name evidence="1" type="ORF">C1I99_13460</name>
</gene>
<dbReference type="OrthoDB" id="3401663at2"/>
<reference evidence="1 2" key="1">
    <citation type="submission" date="2018-01" db="EMBL/GenBank/DDBJ databases">
        <title>Draft genome sequence of Salinispora sp. 13K206.</title>
        <authorList>
            <person name="Sahin N."/>
            <person name="Saygin H."/>
            <person name="Ay H."/>
        </authorList>
    </citation>
    <scope>NUCLEOTIDE SEQUENCE [LARGE SCALE GENOMIC DNA]</scope>
    <source>
        <strain evidence="1 2">13K206</strain>
    </source>
</reference>
<dbReference type="EMBL" id="POUB01000076">
    <property type="protein sequence ID" value="PZF98410.1"/>
    <property type="molecule type" value="Genomic_DNA"/>
</dbReference>
<evidence type="ECO:0000313" key="2">
    <source>
        <dbReference type="Proteomes" id="UP000248749"/>
    </source>
</evidence>
<sequence length="84" mass="8921">MEAWLTGTRAELDAAVAALADLGHVIQQGQRWPMGGVDVGRYRLYLRLAVATAAGRHRPALDTGTDAGGELIDLTAARALRRPA</sequence>
<dbReference type="Proteomes" id="UP000248749">
    <property type="component" value="Unassembled WGS sequence"/>
</dbReference>
<keyword evidence="2" id="KW-1185">Reference proteome</keyword>
<name>A0A2W2CKE3_9ACTN</name>
<protein>
    <submittedName>
        <fullName evidence="1">Uncharacterized protein</fullName>
    </submittedName>
</protein>